<dbReference type="Pfam" id="PF13442">
    <property type="entry name" value="Cytochrome_CBB3"/>
    <property type="match status" value="1"/>
</dbReference>
<evidence type="ECO:0000256" key="1">
    <source>
        <dbReference type="ARBA" id="ARBA00022617"/>
    </source>
</evidence>
<dbReference type="SUPFAM" id="SSF46626">
    <property type="entry name" value="Cytochrome c"/>
    <property type="match status" value="1"/>
</dbReference>
<dbReference type="GO" id="GO:0046872">
    <property type="term" value="F:metal ion binding"/>
    <property type="evidence" value="ECO:0007669"/>
    <property type="project" value="UniProtKB-KW"/>
</dbReference>
<gene>
    <name evidence="7" type="ORF">GRI32_00995</name>
</gene>
<dbReference type="RefSeq" id="WP_160589269.1">
    <property type="nucleotide sequence ID" value="NZ_BAAAFP010000002.1"/>
</dbReference>
<feature type="signal peptide" evidence="5">
    <location>
        <begin position="1"/>
        <end position="22"/>
    </location>
</feature>
<protein>
    <submittedName>
        <fullName evidence="7">C-type cytochrome</fullName>
    </submittedName>
</protein>
<evidence type="ECO:0000256" key="4">
    <source>
        <dbReference type="PROSITE-ProRule" id="PRU00433"/>
    </source>
</evidence>
<dbReference type="GO" id="GO:0020037">
    <property type="term" value="F:heme binding"/>
    <property type="evidence" value="ECO:0007669"/>
    <property type="project" value="InterPro"/>
</dbReference>
<accession>A0A844ZIQ3</accession>
<dbReference type="PROSITE" id="PS51007">
    <property type="entry name" value="CYTC"/>
    <property type="match status" value="1"/>
</dbReference>
<keyword evidence="5" id="KW-0732">Signal</keyword>
<dbReference type="InterPro" id="IPR009056">
    <property type="entry name" value="Cyt_c-like_dom"/>
</dbReference>
<dbReference type="InterPro" id="IPR036909">
    <property type="entry name" value="Cyt_c-like_dom_sf"/>
</dbReference>
<proteinExistence type="predicted"/>
<evidence type="ECO:0000313" key="7">
    <source>
        <dbReference type="EMBL" id="MXO87313.1"/>
    </source>
</evidence>
<dbReference type="Proteomes" id="UP000435243">
    <property type="component" value="Unassembled WGS sequence"/>
</dbReference>
<evidence type="ECO:0000256" key="5">
    <source>
        <dbReference type="SAM" id="SignalP"/>
    </source>
</evidence>
<evidence type="ECO:0000313" key="8">
    <source>
        <dbReference type="Proteomes" id="UP000435243"/>
    </source>
</evidence>
<dbReference type="AlphaFoldDB" id="A0A844ZIQ3"/>
<comment type="caution">
    <text evidence="7">The sequence shown here is derived from an EMBL/GenBank/DDBJ whole genome shotgun (WGS) entry which is preliminary data.</text>
</comment>
<reference evidence="7 8" key="1">
    <citation type="submission" date="2019-12" db="EMBL/GenBank/DDBJ databases">
        <title>Genomic-based taxomic classification of the family Erythrobacteraceae.</title>
        <authorList>
            <person name="Xu L."/>
        </authorList>
    </citation>
    <scope>NUCLEOTIDE SEQUENCE [LARGE SCALE GENOMIC DNA]</scope>
    <source>
        <strain evidence="7 8">JCM 16339</strain>
    </source>
</reference>
<evidence type="ECO:0000256" key="3">
    <source>
        <dbReference type="ARBA" id="ARBA00023004"/>
    </source>
</evidence>
<evidence type="ECO:0000259" key="6">
    <source>
        <dbReference type="PROSITE" id="PS51007"/>
    </source>
</evidence>
<dbReference type="Gene3D" id="1.10.760.10">
    <property type="entry name" value="Cytochrome c-like domain"/>
    <property type="match status" value="1"/>
</dbReference>
<name>A0A844ZIQ3_9SPHN</name>
<organism evidence="7 8">
    <name type="scientific">Alteraurantiacibacter aestuarii</name>
    <dbReference type="NCBI Taxonomy" id="650004"/>
    <lineage>
        <taxon>Bacteria</taxon>
        <taxon>Pseudomonadati</taxon>
        <taxon>Pseudomonadota</taxon>
        <taxon>Alphaproteobacteria</taxon>
        <taxon>Sphingomonadales</taxon>
        <taxon>Erythrobacteraceae</taxon>
        <taxon>Alteraurantiacibacter</taxon>
    </lineage>
</organism>
<dbReference type="EMBL" id="WTYY01000001">
    <property type="protein sequence ID" value="MXO87313.1"/>
    <property type="molecule type" value="Genomic_DNA"/>
</dbReference>
<keyword evidence="3 4" id="KW-0408">Iron</keyword>
<keyword evidence="8" id="KW-1185">Reference proteome</keyword>
<keyword evidence="2 4" id="KW-0479">Metal-binding</keyword>
<feature type="domain" description="Cytochrome c" evidence="6">
    <location>
        <begin position="39"/>
        <end position="126"/>
    </location>
</feature>
<sequence length="148" mass="15419">MRYLALACAAAVAALALNAAQAQGETAPRTAPRTGQTAPELQRGKAVFAHWCAPCHATGAGLAGTMSLEAKYDGSVPAALEDRTDLQPAVIGYFVRTGVAWMPPFRPTEISDDDLAALSAYLSAPLADRGAHAPLLADEMVRARGSEQ</sequence>
<dbReference type="GO" id="GO:0009055">
    <property type="term" value="F:electron transfer activity"/>
    <property type="evidence" value="ECO:0007669"/>
    <property type="project" value="InterPro"/>
</dbReference>
<dbReference type="OrthoDB" id="7427921at2"/>
<evidence type="ECO:0000256" key="2">
    <source>
        <dbReference type="ARBA" id="ARBA00022723"/>
    </source>
</evidence>
<feature type="chain" id="PRO_5032383500" evidence="5">
    <location>
        <begin position="23"/>
        <end position="148"/>
    </location>
</feature>
<keyword evidence="1 4" id="KW-0349">Heme</keyword>